<evidence type="ECO:0000256" key="1">
    <source>
        <dbReference type="ARBA" id="ARBA00007150"/>
    </source>
</evidence>
<dbReference type="PANTHER" id="PTHR30589:SF0">
    <property type="entry name" value="PHOSPHATIDYLGLYCEROL--PROLIPOPROTEIN DIACYLGLYCERYL TRANSFERASE"/>
    <property type="match status" value="1"/>
</dbReference>
<feature type="transmembrane region" description="Helical" evidence="7">
    <location>
        <begin position="96"/>
        <end position="113"/>
    </location>
</feature>
<dbReference type="PROSITE" id="PS01311">
    <property type="entry name" value="LGT"/>
    <property type="match status" value="1"/>
</dbReference>
<evidence type="ECO:0000256" key="5">
    <source>
        <dbReference type="ARBA" id="ARBA00022989"/>
    </source>
</evidence>
<dbReference type="EC" id="2.5.1.145" evidence="7"/>
<comment type="function">
    <text evidence="7">Catalyzes the transfer of the diacylglyceryl group from phosphatidylglycerol to the sulfhydryl group of the N-terminal cysteine of a prolipoprotein, the first step in the formation of mature lipoproteins.</text>
</comment>
<dbReference type="HAMAP" id="MF_01147">
    <property type="entry name" value="Lgt"/>
    <property type="match status" value="1"/>
</dbReference>
<gene>
    <name evidence="7" type="primary">lgt</name>
    <name evidence="8" type="ORF">GH975_00460</name>
</gene>
<reference evidence="8 9" key="1">
    <citation type="submission" date="2019-11" db="EMBL/GenBank/DDBJ databases">
        <authorList>
            <person name="Khan S.A."/>
            <person name="Jeon C.O."/>
            <person name="Chun B.H."/>
        </authorList>
    </citation>
    <scope>NUCLEOTIDE SEQUENCE [LARGE SCALE GENOMIC DNA]</scope>
    <source>
        <strain evidence="8 9">IMCC 1097</strain>
    </source>
</reference>
<dbReference type="NCBIfam" id="TIGR00544">
    <property type="entry name" value="lgt"/>
    <property type="match status" value="1"/>
</dbReference>
<keyword evidence="6 7" id="KW-0472">Membrane</keyword>
<dbReference type="AlphaFoldDB" id="A0A5Q2QAX1"/>
<evidence type="ECO:0000256" key="7">
    <source>
        <dbReference type="HAMAP-Rule" id="MF_01147"/>
    </source>
</evidence>
<feature type="transmembrane region" description="Helical" evidence="7">
    <location>
        <begin position="236"/>
        <end position="254"/>
    </location>
</feature>
<keyword evidence="3 7" id="KW-0808">Transferase</keyword>
<keyword evidence="2 7" id="KW-1003">Cell membrane</keyword>
<dbReference type="RefSeq" id="WP_153712611.1">
    <property type="nucleotide sequence ID" value="NZ_CP045871.1"/>
</dbReference>
<dbReference type="PANTHER" id="PTHR30589">
    <property type="entry name" value="PROLIPOPROTEIN DIACYLGLYCERYL TRANSFERASE"/>
    <property type="match status" value="1"/>
</dbReference>
<keyword evidence="8" id="KW-0449">Lipoprotein</keyword>
<evidence type="ECO:0000256" key="6">
    <source>
        <dbReference type="ARBA" id="ARBA00023136"/>
    </source>
</evidence>
<dbReference type="GO" id="GO:0008961">
    <property type="term" value="F:phosphatidylglycerol-prolipoprotein diacylglyceryl transferase activity"/>
    <property type="evidence" value="ECO:0007669"/>
    <property type="project" value="UniProtKB-UniRule"/>
</dbReference>
<keyword evidence="4 7" id="KW-0812">Transmembrane</keyword>
<feature type="transmembrane region" description="Helical" evidence="7">
    <location>
        <begin position="198"/>
        <end position="216"/>
    </location>
</feature>
<dbReference type="KEGG" id="llp:GH975_00460"/>
<comment type="similarity">
    <text evidence="1 7">Belongs to the Lgt family.</text>
</comment>
<sequence length="268" mass="29033">MLNYPQIDPVALQLGPVAIHWYGLTYLAAFALCGVLVMRRAARTDLPLAPGRISDLINWVAMGVIGGGRLGYMVFYDLSAWLANPLKVFQIWDGGMSFHGGLIGVIVALAWFAKREGASLIRVGDLVAPAIPVGLAFGRLGNFIGGELWGRPTDVPWGMVFPHVDALVRHPSQLYQAAGEGVALFVLLMWFARTPRPAGRVAGAFLIGYAVFRFAAEFAREPDAHLGPVALEWVTMGQLLSLPMSLAGVVLWRFGARWAGPLNKLEKG</sequence>
<dbReference type="Pfam" id="PF01790">
    <property type="entry name" value="LGT"/>
    <property type="match status" value="1"/>
</dbReference>
<dbReference type="GO" id="GO:0005886">
    <property type="term" value="C:plasma membrane"/>
    <property type="evidence" value="ECO:0007669"/>
    <property type="project" value="UniProtKB-SubCell"/>
</dbReference>
<dbReference type="EMBL" id="CP045871">
    <property type="protein sequence ID" value="QGG79107.1"/>
    <property type="molecule type" value="Genomic_DNA"/>
</dbReference>
<proteinExistence type="inferred from homology"/>
<evidence type="ECO:0000313" key="8">
    <source>
        <dbReference type="EMBL" id="QGG79107.1"/>
    </source>
</evidence>
<dbReference type="UniPathway" id="UPA00664"/>
<dbReference type="GO" id="GO:0042158">
    <property type="term" value="P:lipoprotein biosynthetic process"/>
    <property type="evidence" value="ECO:0007669"/>
    <property type="project" value="UniProtKB-UniRule"/>
</dbReference>
<comment type="catalytic activity">
    <reaction evidence="7">
        <text>L-cysteinyl-[prolipoprotein] + a 1,2-diacyl-sn-glycero-3-phospho-(1'-sn-glycerol) = an S-1,2-diacyl-sn-glyceryl-L-cysteinyl-[prolipoprotein] + sn-glycerol 1-phosphate + H(+)</text>
        <dbReference type="Rhea" id="RHEA:56712"/>
        <dbReference type="Rhea" id="RHEA-COMP:14679"/>
        <dbReference type="Rhea" id="RHEA-COMP:14680"/>
        <dbReference type="ChEBI" id="CHEBI:15378"/>
        <dbReference type="ChEBI" id="CHEBI:29950"/>
        <dbReference type="ChEBI" id="CHEBI:57685"/>
        <dbReference type="ChEBI" id="CHEBI:64716"/>
        <dbReference type="ChEBI" id="CHEBI:140658"/>
        <dbReference type="EC" id="2.5.1.145"/>
    </reaction>
</comment>
<name>A0A5Q2QAX1_9GAMM</name>
<comment type="subcellular location">
    <subcellularLocation>
        <location evidence="7">Cell membrane</location>
        <topology evidence="7">Multi-pass membrane protein</topology>
    </subcellularLocation>
</comment>
<feature type="transmembrane region" description="Helical" evidence="7">
    <location>
        <begin position="59"/>
        <end position="76"/>
    </location>
</feature>
<dbReference type="Proteomes" id="UP000388235">
    <property type="component" value="Chromosome"/>
</dbReference>
<comment type="pathway">
    <text evidence="7">Protein modification; lipoprotein biosynthesis (diacylglyceryl transfer).</text>
</comment>
<evidence type="ECO:0000256" key="2">
    <source>
        <dbReference type="ARBA" id="ARBA00022475"/>
    </source>
</evidence>
<evidence type="ECO:0000313" key="9">
    <source>
        <dbReference type="Proteomes" id="UP000388235"/>
    </source>
</evidence>
<dbReference type="OrthoDB" id="871140at2"/>
<accession>A0A5Q2QAX1</accession>
<dbReference type="InterPro" id="IPR001640">
    <property type="entry name" value="Lgt"/>
</dbReference>
<feature type="binding site" evidence="7">
    <location>
        <position position="139"/>
    </location>
    <ligand>
        <name>a 1,2-diacyl-sn-glycero-3-phospho-(1'-sn-glycerol)</name>
        <dbReference type="ChEBI" id="CHEBI:64716"/>
    </ligand>
</feature>
<evidence type="ECO:0000256" key="4">
    <source>
        <dbReference type="ARBA" id="ARBA00022692"/>
    </source>
</evidence>
<feature type="transmembrane region" description="Helical" evidence="7">
    <location>
        <begin position="20"/>
        <end position="38"/>
    </location>
</feature>
<organism evidence="8 9">
    <name type="scientific">Litorivicinus lipolyticus</name>
    <dbReference type="NCBI Taxonomy" id="418701"/>
    <lineage>
        <taxon>Bacteria</taxon>
        <taxon>Pseudomonadati</taxon>
        <taxon>Pseudomonadota</taxon>
        <taxon>Gammaproteobacteria</taxon>
        <taxon>Oceanospirillales</taxon>
        <taxon>Litorivicinaceae</taxon>
        <taxon>Litorivicinus</taxon>
    </lineage>
</organism>
<keyword evidence="5 7" id="KW-1133">Transmembrane helix</keyword>
<keyword evidence="9" id="KW-1185">Reference proteome</keyword>
<protein>
    <recommendedName>
        <fullName evidence="7">Phosphatidylglycerol--prolipoprotein diacylglyceryl transferase</fullName>
        <ecNumber evidence="7">2.5.1.145</ecNumber>
    </recommendedName>
</protein>
<evidence type="ECO:0000256" key="3">
    <source>
        <dbReference type="ARBA" id="ARBA00022679"/>
    </source>
</evidence>